<name>A0ABS5K0S0_9BACT</name>
<keyword evidence="2" id="KW-1185">Reference proteome</keyword>
<dbReference type="GO" id="GO:0016740">
    <property type="term" value="F:transferase activity"/>
    <property type="evidence" value="ECO:0007669"/>
    <property type="project" value="UniProtKB-KW"/>
</dbReference>
<protein>
    <submittedName>
        <fullName evidence="1">Nucleotidyl transferase AbiEii/AbiGii toxin family protein</fullName>
    </submittedName>
</protein>
<dbReference type="Pfam" id="PF08843">
    <property type="entry name" value="AbiEii"/>
    <property type="match status" value="1"/>
</dbReference>
<reference evidence="1 2" key="1">
    <citation type="journal article" date="2015" name="Int. J. Syst. Evol. Microbiol.">
        <title>Carboxylicivirga linearis sp. nov., isolated from a sea cucumber culture pond.</title>
        <authorList>
            <person name="Wang F.Q."/>
            <person name="Zhou Y.X."/>
            <person name="Lin X.Z."/>
            <person name="Chen G.J."/>
            <person name="Du Z.J."/>
        </authorList>
    </citation>
    <scope>NUCLEOTIDE SEQUENCE [LARGE SCALE GENOMIC DNA]</scope>
    <source>
        <strain evidence="1 2">FB218</strain>
    </source>
</reference>
<keyword evidence="1" id="KW-0808">Transferase</keyword>
<accession>A0ABS5K0S0</accession>
<organism evidence="1 2">
    <name type="scientific">Carboxylicivirga linearis</name>
    <dbReference type="NCBI Taxonomy" id="1628157"/>
    <lineage>
        <taxon>Bacteria</taxon>
        <taxon>Pseudomonadati</taxon>
        <taxon>Bacteroidota</taxon>
        <taxon>Bacteroidia</taxon>
        <taxon>Marinilabiliales</taxon>
        <taxon>Marinilabiliaceae</taxon>
        <taxon>Carboxylicivirga</taxon>
    </lineage>
</organism>
<dbReference type="Proteomes" id="UP000708576">
    <property type="component" value="Unassembled WGS sequence"/>
</dbReference>
<evidence type="ECO:0000313" key="2">
    <source>
        <dbReference type="Proteomes" id="UP000708576"/>
    </source>
</evidence>
<evidence type="ECO:0000313" key="1">
    <source>
        <dbReference type="EMBL" id="MBS2100724.1"/>
    </source>
</evidence>
<sequence>MGRIKANLERNVPGITINTVPLNGGTDVKLNCQGQGAQIKIEANTITRGNVFPTELIQVVDSVLDEFDKFAVIIVVSMAELYGGKICAA</sequence>
<comment type="caution">
    <text evidence="1">The sequence shown here is derived from an EMBL/GenBank/DDBJ whole genome shotgun (WGS) entry which is preliminary data.</text>
</comment>
<proteinExistence type="predicted"/>
<dbReference type="InterPro" id="IPR014942">
    <property type="entry name" value="AbiEii"/>
</dbReference>
<gene>
    <name evidence="1" type="ORF">KEM10_20725</name>
</gene>
<dbReference type="EMBL" id="JAGUCO010000028">
    <property type="protein sequence ID" value="MBS2100724.1"/>
    <property type="molecule type" value="Genomic_DNA"/>
</dbReference>